<protein>
    <submittedName>
        <fullName evidence="2">Uncharacterized protein</fullName>
    </submittedName>
</protein>
<organism evidence="2 3">
    <name type="scientific">Metarhizium robertsii</name>
    <dbReference type="NCBI Taxonomy" id="568076"/>
    <lineage>
        <taxon>Eukaryota</taxon>
        <taxon>Fungi</taxon>
        <taxon>Dikarya</taxon>
        <taxon>Ascomycota</taxon>
        <taxon>Pezizomycotina</taxon>
        <taxon>Sordariomycetes</taxon>
        <taxon>Hypocreomycetidae</taxon>
        <taxon>Hypocreales</taxon>
        <taxon>Clavicipitaceae</taxon>
        <taxon>Metarhizium</taxon>
    </lineage>
</organism>
<dbReference type="OrthoDB" id="10297881at2759"/>
<evidence type="ECO:0000313" key="3">
    <source>
        <dbReference type="Proteomes" id="UP000030151"/>
    </source>
</evidence>
<sequence length="150" mass="16949">MPDRPNTSSSTSSEEPLNAEPVPNWDDRSPLFSIRLCVENMSSFPSLEADVKSMFYPVAPYPSMIEVQKWQHGEMFGVVLTWDGVQFNGEPLEARVVWNLAARHMEDFDILGIHYEFPNIQAPYPSGWEPIEQAIFLTQDNGPVESTTAT</sequence>
<comment type="caution">
    <text evidence="2">The sequence shown here is derived from an EMBL/GenBank/DDBJ whole genome shotgun (WGS) entry which is preliminary data.</text>
</comment>
<name>A0A014P6K7_9HYPO</name>
<evidence type="ECO:0000313" key="2">
    <source>
        <dbReference type="EMBL" id="EXU98085.1"/>
    </source>
</evidence>
<feature type="region of interest" description="Disordered" evidence="1">
    <location>
        <begin position="1"/>
        <end position="24"/>
    </location>
</feature>
<proteinExistence type="predicted"/>
<dbReference type="AlphaFoldDB" id="A0A014P6K7"/>
<dbReference type="Proteomes" id="UP000030151">
    <property type="component" value="Unassembled WGS sequence"/>
</dbReference>
<accession>A0A014P6K7</accession>
<dbReference type="HOGENOM" id="CLU_146171_0_0_1"/>
<evidence type="ECO:0000256" key="1">
    <source>
        <dbReference type="SAM" id="MobiDB-lite"/>
    </source>
</evidence>
<gene>
    <name evidence="2" type="ORF">X797_008900</name>
</gene>
<dbReference type="EMBL" id="JELW01000030">
    <property type="protein sequence ID" value="EXU98085.1"/>
    <property type="molecule type" value="Genomic_DNA"/>
</dbReference>
<reference evidence="2 3" key="1">
    <citation type="submission" date="2014-02" db="EMBL/GenBank/DDBJ databases">
        <title>The genome sequence of the entomopathogenic fungus Metarhizium robertsii ARSEF 2575.</title>
        <authorList>
            <person name="Giuliano Garisto Donzelli B."/>
            <person name="Roe B.A."/>
            <person name="Macmil S.L."/>
            <person name="Krasnoff S.B."/>
            <person name="Gibson D.M."/>
        </authorList>
    </citation>
    <scope>NUCLEOTIDE SEQUENCE [LARGE SCALE GENOMIC DNA]</scope>
    <source>
        <strain evidence="2 3">ARSEF 2575</strain>
    </source>
</reference>